<dbReference type="EMBL" id="CM034396">
    <property type="protein sequence ID" value="KAJ0178494.1"/>
    <property type="molecule type" value="Genomic_DNA"/>
</dbReference>
<keyword evidence="2" id="KW-1185">Reference proteome</keyword>
<evidence type="ECO:0000313" key="1">
    <source>
        <dbReference type="EMBL" id="KAJ0178494.1"/>
    </source>
</evidence>
<evidence type="ECO:0000313" key="2">
    <source>
        <dbReference type="Proteomes" id="UP000824533"/>
    </source>
</evidence>
<proteinExistence type="predicted"/>
<reference evidence="1 2" key="1">
    <citation type="journal article" date="2021" name="Front. Genet.">
        <title>Chromosome-Level Genome Assembly Reveals Significant Gene Expansion in the Toll and IMD Signaling Pathways of Dendrolimus kikuchii.</title>
        <authorList>
            <person name="Zhou J."/>
            <person name="Wu P."/>
            <person name="Xiong Z."/>
            <person name="Liu N."/>
            <person name="Zhao N."/>
            <person name="Ji M."/>
            <person name="Qiu Y."/>
            <person name="Yang B."/>
        </authorList>
    </citation>
    <scope>NUCLEOTIDE SEQUENCE [LARGE SCALE GENOMIC DNA]</scope>
    <source>
        <strain evidence="1">Ann1</strain>
    </source>
</reference>
<dbReference type="Proteomes" id="UP000824533">
    <property type="component" value="Linkage Group LG10"/>
</dbReference>
<sequence length="209" mass="23187">MMSNEQEKMLQSYMYMLADDSDESNSDESDFDFKIEEDVPKVVDNVVALQPFQAGVYCVVDGILQPKLEAMDEEGFATLVTVKEEVAATSVIASQQPGADDAPLASTSSYESEASTSREDPVASTSRHRGRGDRGHSAGHRRGIRGCRGRGSSLSCGSSEVYFASSRKKRVKMSLKIEIAAFATKKSCSWSNYHYCQCQVWKRQGLRWR</sequence>
<accession>A0ACC1D441</accession>
<comment type="caution">
    <text evidence="1">The sequence shown here is derived from an EMBL/GenBank/DDBJ whole genome shotgun (WGS) entry which is preliminary data.</text>
</comment>
<name>A0ACC1D441_9NEOP</name>
<protein>
    <submittedName>
        <fullName evidence="1">Uncharacterized protein</fullName>
    </submittedName>
</protein>
<gene>
    <name evidence="1" type="ORF">K1T71_006317</name>
</gene>
<organism evidence="1 2">
    <name type="scientific">Dendrolimus kikuchii</name>
    <dbReference type="NCBI Taxonomy" id="765133"/>
    <lineage>
        <taxon>Eukaryota</taxon>
        <taxon>Metazoa</taxon>
        <taxon>Ecdysozoa</taxon>
        <taxon>Arthropoda</taxon>
        <taxon>Hexapoda</taxon>
        <taxon>Insecta</taxon>
        <taxon>Pterygota</taxon>
        <taxon>Neoptera</taxon>
        <taxon>Endopterygota</taxon>
        <taxon>Lepidoptera</taxon>
        <taxon>Glossata</taxon>
        <taxon>Ditrysia</taxon>
        <taxon>Bombycoidea</taxon>
        <taxon>Lasiocampidae</taxon>
        <taxon>Dendrolimus</taxon>
    </lineage>
</organism>